<dbReference type="Pfam" id="PF16069">
    <property type="entry name" value="DUF4811"/>
    <property type="match status" value="1"/>
</dbReference>
<dbReference type="EMBL" id="BCMF01000004">
    <property type="protein sequence ID" value="GAW98977.1"/>
    <property type="molecule type" value="Genomic_DNA"/>
</dbReference>
<evidence type="ECO:0000313" key="2">
    <source>
        <dbReference type="EMBL" id="GAW98977.1"/>
    </source>
</evidence>
<gene>
    <name evidence="2" type="ORF">IWT30_00937</name>
</gene>
<dbReference type="Proteomes" id="UP000198374">
    <property type="component" value="Unassembled WGS sequence"/>
</dbReference>
<keyword evidence="1" id="KW-0812">Transmembrane</keyword>
<protein>
    <recommendedName>
        <fullName evidence="4">DUF4811 domain-containing protein</fullName>
    </recommendedName>
</protein>
<keyword evidence="3" id="KW-1185">Reference proteome</keyword>
<proteinExistence type="predicted"/>
<accession>A0A1Z5IBF8</accession>
<comment type="caution">
    <text evidence="2">The sequence shown here is derived from an EMBL/GenBank/DDBJ whole genome shotgun (WGS) entry which is preliminary data.</text>
</comment>
<feature type="transmembrane region" description="Helical" evidence="1">
    <location>
        <begin position="30"/>
        <end position="48"/>
    </location>
</feature>
<reference evidence="2 3" key="1">
    <citation type="submission" date="2015-11" db="EMBL/GenBank/DDBJ databases">
        <title>Draft genome sequences of new species of the genus Lactobacillus isolated from orchardgrass silage.</title>
        <authorList>
            <person name="Tohno M."/>
            <person name="Tanizawa Y."/>
            <person name="Arita M."/>
        </authorList>
    </citation>
    <scope>NUCLEOTIDE SEQUENCE [LARGE SCALE GENOMIC DNA]</scope>
    <source>
        <strain evidence="2 3">IWT30</strain>
    </source>
</reference>
<dbReference type="AlphaFoldDB" id="A0A1Z5IBF8"/>
<organism evidence="2 3">
    <name type="scientific">Secundilactobacillus mixtipabuli</name>
    <dbReference type="NCBI Taxonomy" id="1435342"/>
    <lineage>
        <taxon>Bacteria</taxon>
        <taxon>Bacillati</taxon>
        <taxon>Bacillota</taxon>
        <taxon>Bacilli</taxon>
        <taxon>Lactobacillales</taxon>
        <taxon>Lactobacillaceae</taxon>
        <taxon>Secundilactobacillus</taxon>
    </lineage>
</organism>
<keyword evidence="1" id="KW-1133">Transmembrane helix</keyword>
<dbReference type="OrthoDB" id="2249491at2"/>
<dbReference type="RefSeq" id="WP_089108787.1">
    <property type="nucleotide sequence ID" value="NZ_BCMF01000004.1"/>
</dbReference>
<name>A0A1Z5IBF8_9LACO</name>
<keyword evidence="1" id="KW-0472">Membrane</keyword>
<evidence type="ECO:0008006" key="4">
    <source>
        <dbReference type="Google" id="ProtNLM"/>
    </source>
</evidence>
<evidence type="ECO:0000313" key="3">
    <source>
        <dbReference type="Proteomes" id="UP000198374"/>
    </source>
</evidence>
<evidence type="ECO:0000256" key="1">
    <source>
        <dbReference type="SAM" id="Phobius"/>
    </source>
</evidence>
<dbReference type="InterPro" id="IPR032083">
    <property type="entry name" value="DUF4811"/>
</dbReference>
<sequence>MLAFTLFGGALLFAGSMIFAAKGPRKMVWVSLGLILTLGSILLMILNYNQYLGMKKVTITHSYPLTSSVVSKRQVLLYRQVGTKNERVYLFRSNPLDHRLQHTNPMQGPVKVTQNAQSNRVRVTKTYRVYRNEELRLLFSVGVKNHDYVMTQWQFNLKPGWQVVRAK</sequence>